<dbReference type="PANTHER" id="PTHR14418">
    <property type="entry name" value="CONDENSIN COMPLEX SUBUNIT 3-RELATED"/>
    <property type="match status" value="1"/>
</dbReference>
<evidence type="ECO:0000256" key="2">
    <source>
        <dbReference type="ARBA" id="ARBA00006533"/>
    </source>
</evidence>
<dbReference type="Pfam" id="PF12719">
    <property type="entry name" value="Cnd3"/>
    <property type="match status" value="1"/>
</dbReference>
<dbReference type="GO" id="GO:0007076">
    <property type="term" value="P:mitotic chromosome condensation"/>
    <property type="evidence" value="ECO:0007669"/>
    <property type="project" value="InterPro"/>
</dbReference>
<dbReference type="PANTHER" id="PTHR14418:SF5">
    <property type="entry name" value="CONDENSIN COMPLEX SUBUNIT 3"/>
    <property type="match status" value="1"/>
</dbReference>
<name>A0AAF1BJ10_9TREE</name>
<feature type="region of interest" description="Disordered" evidence="8">
    <location>
        <begin position="884"/>
        <end position="949"/>
    </location>
</feature>
<evidence type="ECO:0000313" key="10">
    <source>
        <dbReference type="EMBL" id="WOO79350.1"/>
    </source>
</evidence>
<evidence type="ECO:0000259" key="9">
    <source>
        <dbReference type="Pfam" id="PF12719"/>
    </source>
</evidence>
<evidence type="ECO:0000256" key="6">
    <source>
        <dbReference type="ARBA" id="ARBA00023067"/>
    </source>
</evidence>
<dbReference type="RefSeq" id="XP_062625382.1">
    <property type="nucleotide sequence ID" value="XM_062769398.1"/>
</dbReference>
<feature type="compositionally biased region" description="Acidic residues" evidence="8">
    <location>
        <begin position="930"/>
        <end position="949"/>
    </location>
</feature>
<evidence type="ECO:0000256" key="8">
    <source>
        <dbReference type="SAM" id="MobiDB-lite"/>
    </source>
</evidence>
<evidence type="ECO:0000256" key="3">
    <source>
        <dbReference type="ARBA" id="ARBA00022454"/>
    </source>
</evidence>
<evidence type="ECO:0000256" key="5">
    <source>
        <dbReference type="ARBA" id="ARBA00022776"/>
    </source>
</evidence>
<feature type="compositionally biased region" description="Basic residues" evidence="8">
    <location>
        <begin position="891"/>
        <end position="902"/>
    </location>
</feature>
<keyword evidence="5" id="KW-0498">Mitosis</keyword>
<dbReference type="Proteomes" id="UP000827549">
    <property type="component" value="Chromosome 2"/>
</dbReference>
<dbReference type="InterPro" id="IPR016024">
    <property type="entry name" value="ARM-type_fold"/>
</dbReference>
<dbReference type="EMBL" id="CP086715">
    <property type="protein sequence ID" value="WOO79350.1"/>
    <property type="molecule type" value="Genomic_DNA"/>
</dbReference>
<feature type="compositionally biased region" description="Polar residues" evidence="8">
    <location>
        <begin position="491"/>
        <end position="501"/>
    </location>
</feature>
<dbReference type="AlphaFoldDB" id="A0AAF1BJ10"/>
<feature type="compositionally biased region" description="Low complexity" evidence="8">
    <location>
        <begin position="502"/>
        <end position="512"/>
    </location>
</feature>
<comment type="subcellular location">
    <subcellularLocation>
        <location evidence="1">Chromosome</location>
    </subcellularLocation>
</comment>
<keyword evidence="3" id="KW-0158">Chromosome</keyword>
<dbReference type="GO" id="GO:0051301">
    <property type="term" value="P:cell division"/>
    <property type="evidence" value="ECO:0007669"/>
    <property type="project" value="UniProtKB-KW"/>
</dbReference>
<dbReference type="GO" id="GO:0000793">
    <property type="term" value="C:condensed chromosome"/>
    <property type="evidence" value="ECO:0007669"/>
    <property type="project" value="TreeGrafter"/>
</dbReference>
<sequence length="949" mass="105728">MAPTRPSVDYLTETLPSVVPPIFDQAQGTTANHRKNIVQLRKIQEKCAEITEKTPKGEKLVGERAFSTLFIDMVNRILPVKKGVGVADRIVKFVAGYVTYITEQDAEDDTMTSRFVAKLLKHLLAGMEAKDKNVRFRVTLLVASLINGLGEVDDDMYQLLRHCLIERSRDKEAVVRVQAAVGLAKLQSGEDEDDLEEGQEPLSQILLDLLRYDPAVEVRRAAVYNLPTAPETLPHLLARTRDVDPILRRTVFMGSLGAAHLPDARVLSIAQRENVVQNGLGDRDPTVRKAAAAMLGGWLDQADGDVLQLLGRFDVVSSNVAEDALISVLVTRPEVFDNIEMEDAWWASLTPEKAFLARVFTEYCVNNNKTNRLEEVMPVVTALAFKIQDEYNKLVGLSTDEDEDKVTEQAFIVGELLRVAINLDYADEIGRRKMFQLAREMISQGSLPETLIPRCMDVLSKITDGERDLIRLIVDVVTELRVGDGDVETQEPATPSRSTLGSPSRPTRAPAPSDDPEARKREALIDYRCLLICTSLLERVNSPWQDNTVFHGLLHDVIIPAVRNKEELALRDQGLICLGLCCMIDQNMATDTFVLFMQQMNAAGDDDELRGKVMKIVLDLLMVHDIATLVAKTMSVDAVPALLSHMLQQDVPEVLGVAVEGVAKLMLAGMVTDATVLQHLVLLYFHADTADNQPLRQCLSYFLPVYCYSSSENQLRMLEVFPLVFANFAQNEEEEDATPVAQIGLMMVDWLDPHKAVERPGAVVDLNVHLDLAITIFKLIMTEEGRDTRKTLTSYLGKLNLPDSAETDAWRPKAVLALINALKEKQPLSDAVSRNSLSKFQVSLLKLYPELEGYDEETFRAEGAEREDTKELWGFIDDVEEIEEAPEARTRRGSRAPSRSRRTASMSVDPTSDSDAAPVSRNRKPRPETVAEETEDDESEDVEGLLDSD</sequence>
<evidence type="ECO:0000256" key="7">
    <source>
        <dbReference type="ARBA" id="ARBA00023306"/>
    </source>
</evidence>
<dbReference type="InterPro" id="IPR027165">
    <property type="entry name" value="CND3"/>
</dbReference>
<evidence type="ECO:0000256" key="4">
    <source>
        <dbReference type="ARBA" id="ARBA00022618"/>
    </source>
</evidence>
<feature type="region of interest" description="Disordered" evidence="8">
    <location>
        <begin position="485"/>
        <end position="517"/>
    </location>
</feature>
<evidence type="ECO:0000313" key="11">
    <source>
        <dbReference type="Proteomes" id="UP000827549"/>
    </source>
</evidence>
<keyword evidence="4" id="KW-0132">Cell division</keyword>
<organism evidence="10 11">
    <name type="scientific">Vanrija pseudolonga</name>
    <dbReference type="NCBI Taxonomy" id="143232"/>
    <lineage>
        <taxon>Eukaryota</taxon>
        <taxon>Fungi</taxon>
        <taxon>Dikarya</taxon>
        <taxon>Basidiomycota</taxon>
        <taxon>Agaricomycotina</taxon>
        <taxon>Tremellomycetes</taxon>
        <taxon>Trichosporonales</taxon>
        <taxon>Trichosporonaceae</taxon>
        <taxon>Vanrija</taxon>
    </lineage>
</organism>
<dbReference type="SUPFAM" id="SSF48371">
    <property type="entry name" value="ARM repeat"/>
    <property type="match status" value="1"/>
</dbReference>
<dbReference type="InterPro" id="IPR025977">
    <property type="entry name" value="Cnd3_C"/>
</dbReference>
<protein>
    <submittedName>
        <fullName evidence="10">Condensin complex subunit 3</fullName>
    </submittedName>
</protein>
<evidence type="ECO:0000256" key="1">
    <source>
        <dbReference type="ARBA" id="ARBA00004286"/>
    </source>
</evidence>
<gene>
    <name evidence="10" type="primary">cnd3</name>
    <name evidence="10" type="ORF">LOC62_02G002873</name>
</gene>
<accession>A0AAF1BJ10</accession>
<dbReference type="GeneID" id="87806120"/>
<keyword evidence="6" id="KW-0226">DNA condensation</keyword>
<feature type="domain" description="Nuclear condensin complex subunit 3 C-terminal" evidence="9">
    <location>
        <begin position="528"/>
        <end position="801"/>
    </location>
</feature>
<reference evidence="10" key="1">
    <citation type="submission" date="2023-10" db="EMBL/GenBank/DDBJ databases">
        <authorList>
            <person name="Noh H."/>
        </authorList>
    </citation>
    <scope>NUCLEOTIDE SEQUENCE</scope>
    <source>
        <strain evidence="10">DUCC4014</strain>
    </source>
</reference>
<dbReference type="Gene3D" id="1.25.10.10">
    <property type="entry name" value="Leucine-rich Repeat Variant"/>
    <property type="match status" value="1"/>
</dbReference>
<comment type="similarity">
    <text evidence="2">Belongs to the CND3 (condensin subunit 3) family.</text>
</comment>
<keyword evidence="7" id="KW-0131">Cell cycle</keyword>
<proteinExistence type="inferred from homology"/>
<keyword evidence="11" id="KW-1185">Reference proteome</keyword>
<dbReference type="GO" id="GO:0000796">
    <property type="term" value="C:condensin complex"/>
    <property type="evidence" value="ECO:0007669"/>
    <property type="project" value="InterPro"/>
</dbReference>
<dbReference type="InterPro" id="IPR011989">
    <property type="entry name" value="ARM-like"/>
</dbReference>